<proteinExistence type="predicted"/>
<evidence type="ECO:0000313" key="2">
    <source>
        <dbReference type="Proteomes" id="UP000290289"/>
    </source>
</evidence>
<name>A0A498JF71_MALDO</name>
<gene>
    <name evidence="1" type="ORF">DVH24_021064</name>
</gene>
<dbReference type="EMBL" id="RDQH01000334">
    <property type="protein sequence ID" value="RXH92041.1"/>
    <property type="molecule type" value="Genomic_DNA"/>
</dbReference>
<dbReference type="AlphaFoldDB" id="A0A498JF71"/>
<organism evidence="1 2">
    <name type="scientific">Malus domestica</name>
    <name type="common">Apple</name>
    <name type="synonym">Pyrus malus</name>
    <dbReference type="NCBI Taxonomy" id="3750"/>
    <lineage>
        <taxon>Eukaryota</taxon>
        <taxon>Viridiplantae</taxon>
        <taxon>Streptophyta</taxon>
        <taxon>Embryophyta</taxon>
        <taxon>Tracheophyta</taxon>
        <taxon>Spermatophyta</taxon>
        <taxon>Magnoliopsida</taxon>
        <taxon>eudicotyledons</taxon>
        <taxon>Gunneridae</taxon>
        <taxon>Pentapetalae</taxon>
        <taxon>rosids</taxon>
        <taxon>fabids</taxon>
        <taxon>Rosales</taxon>
        <taxon>Rosaceae</taxon>
        <taxon>Amygdaloideae</taxon>
        <taxon>Maleae</taxon>
        <taxon>Malus</taxon>
    </lineage>
</organism>
<evidence type="ECO:0000313" key="1">
    <source>
        <dbReference type="EMBL" id="RXH92041.1"/>
    </source>
</evidence>
<dbReference type="Proteomes" id="UP000290289">
    <property type="component" value="Chromosome 8"/>
</dbReference>
<accession>A0A498JF71</accession>
<sequence>MTKWTYEVVAPMMLVQVPCVDCQQDCDSIGVVVAKTMLRQVSHGNCRQDSDILCIVLSGCNSSRDGDCGGDMLMGWWRNGGGAAVMIVVERSERKELHNKEK</sequence>
<comment type="caution">
    <text evidence="1">The sequence shown here is derived from an EMBL/GenBank/DDBJ whole genome shotgun (WGS) entry which is preliminary data.</text>
</comment>
<reference evidence="1 2" key="1">
    <citation type="submission" date="2018-10" db="EMBL/GenBank/DDBJ databases">
        <title>A high-quality apple genome assembly.</title>
        <authorList>
            <person name="Hu J."/>
        </authorList>
    </citation>
    <scope>NUCLEOTIDE SEQUENCE [LARGE SCALE GENOMIC DNA]</scope>
    <source>
        <strain evidence="2">cv. HFTH1</strain>
        <tissue evidence="1">Young leaf</tissue>
    </source>
</reference>
<keyword evidence="2" id="KW-1185">Reference proteome</keyword>
<protein>
    <submittedName>
        <fullName evidence="1">Uncharacterized protein</fullName>
    </submittedName>
</protein>